<dbReference type="AlphaFoldDB" id="A0A2A9P0V1"/>
<keyword evidence="5 10" id="KW-0812">Transmembrane</keyword>
<comment type="function">
    <text evidence="9">Mannosyltransferase involved in glycosylphosphatidylinositol-anchor biosynthesis. Transfers the third mannose to Man2-GlcN-acyl-PI during GPI precursor assembly.</text>
</comment>
<feature type="transmembrane region" description="Helical" evidence="10">
    <location>
        <begin position="268"/>
        <end position="288"/>
    </location>
</feature>
<dbReference type="InterPro" id="IPR005599">
    <property type="entry name" value="GPI_mannosylTrfase"/>
</dbReference>
<evidence type="ECO:0000256" key="1">
    <source>
        <dbReference type="ARBA" id="ARBA00004477"/>
    </source>
</evidence>
<keyword evidence="3 10" id="KW-0328">Glycosyltransferase</keyword>
<comment type="similarity">
    <text evidence="2">Belongs to the glycosyltransferase 22 family. PIGB subfamily.</text>
</comment>
<feature type="signal peptide" evidence="11">
    <location>
        <begin position="1"/>
        <end position="24"/>
    </location>
</feature>
<evidence type="ECO:0000256" key="7">
    <source>
        <dbReference type="ARBA" id="ARBA00022989"/>
    </source>
</evidence>
<accession>A0A2A9P0V1</accession>
<feature type="transmembrane region" description="Helical" evidence="10">
    <location>
        <begin position="119"/>
        <end position="137"/>
    </location>
</feature>
<comment type="subcellular location">
    <subcellularLocation>
        <location evidence="1 10">Endoplasmic reticulum membrane</location>
        <topology evidence="1 10">Multi-pass membrane protein</topology>
    </subcellularLocation>
</comment>
<feature type="transmembrane region" description="Helical" evidence="10">
    <location>
        <begin position="375"/>
        <end position="395"/>
    </location>
</feature>
<evidence type="ECO:0000313" key="12">
    <source>
        <dbReference type="EMBL" id="PFH54143.1"/>
    </source>
</evidence>
<dbReference type="GO" id="GO:0006506">
    <property type="term" value="P:GPI anchor biosynthetic process"/>
    <property type="evidence" value="ECO:0007669"/>
    <property type="project" value="TreeGrafter"/>
</dbReference>
<dbReference type="EC" id="2.4.1.-" evidence="10"/>
<evidence type="ECO:0000256" key="6">
    <source>
        <dbReference type="ARBA" id="ARBA00022824"/>
    </source>
</evidence>
<evidence type="ECO:0000256" key="11">
    <source>
        <dbReference type="SAM" id="SignalP"/>
    </source>
</evidence>
<evidence type="ECO:0000256" key="8">
    <source>
        <dbReference type="ARBA" id="ARBA00023136"/>
    </source>
</evidence>
<organism evidence="12 13">
    <name type="scientific">Amanita thiersii Skay4041</name>
    <dbReference type="NCBI Taxonomy" id="703135"/>
    <lineage>
        <taxon>Eukaryota</taxon>
        <taxon>Fungi</taxon>
        <taxon>Dikarya</taxon>
        <taxon>Basidiomycota</taxon>
        <taxon>Agaricomycotina</taxon>
        <taxon>Agaricomycetes</taxon>
        <taxon>Agaricomycetidae</taxon>
        <taxon>Agaricales</taxon>
        <taxon>Pluteineae</taxon>
        <taxon>Amanitaceae</taxon>
        <taxon>Amanita</taxon>
    </lineage>
</organism>
<keyword evidence="7 10" id="KW-1133">Transmembrane helix</keyword>
<gene>
    <name evidence="12" type="ORF">AMATHDRAFT_135388</name>
</gene>
<keyword evidence="13" id="KW-1185">Reference proteome</keyword>
<dbReference type="GO" id="GO:0005789">
    <property type="term" value="C:endoplasmic reticulum membrane"/>
    <property type="evidence" value="ECO:0007669"/>
    <property type="project" value="UniProtKB-SubCell"/>
</dbReference>
<dbReference type="EMBL" id="KZ301970">
    <property type="protein sequence ID" value="PFH54143.1"/>
    <property type="molecule type" value="Genomic_DNA"/>
</dbReference>
<name>A0A2A9P0V1_9AGAR</name>
<reference evidence="12 13" key="1">
    <citation type="submission" date="2014-02" db="EMBL/GenBank/DDBJ databases">
        <title>Transposable element dynamics among asymbiotic and ectomycorrhizal Amanita fungi.</title>
        <authorList>
            <consortium name="DOE Joint Genome Institute"/>
            <person name="Hess J."/>
            <person name="Skrede I."/>
            <person name="Wolfe B."/>
            <person name="LaButti K."/>
            <person name="Ohm R.A."/>
            <person name="Grigoriev I.V."/>
            <person name="Pringle A."/>
        </authorList>
    </citation>
    <scope>NUCLEOTIDE SEQUENCE [LARGE SCALE GENOMIC DNA]</scope>
    <source>
        <strain evidence="12 13">SKay4041</strain>
    </source>
</reference>
<protein>
    <recommendedName>
        <fullName evidence="10">Mannosyltransferase</fullName>
        <ecNumber evidence="10">2.4.1.-</ecNumber>
    </recommendedName>
</protein>
<keyword evidence="8 10" id="KW-0472">Membrane</keyword>
<sequence>MLATRAQVALLLRISIAIFTRTYFQPDEYYQSLEPAYHAVFGYGHLTWEWLSSQPIRSVIYPALNIPVYWLLKISSAADKRLVGDWLVIACPKILHGAFAAITDIWLCRLTRRVLGERCVSIVLFLSLTSFFHSLALSRSLSNSLETSLSTVAFSYYPWDASTRASPNVYFKRSDIQMTLTFSALACMVRPTNAVIWIFLFSKLLWALRSSKRLFTFVIQDMISIGTLAIAIITILDSLYYQKLTITPLNFFLTNMSSVSLFYGSSPWHFYVTQALPILCTTAFPFTLHGIWTSMHSQRAIALHSITETIFWTVGIYSLAGHKEWRFLHPLLPLFHLLAARSLGDLSTPSTSKPRKEKRKQKVETWLNIPIKKHYLVFLSLTTPLSLYVILFYCSGPISAMSYFRSLSRDEITNVTVGSLMPCHSIPGQAYLHRKELANSRMWALGCEPPLYGQNLTEYRDQTDVFYDSPLDYLQNYFPPSVDPSFPTSPYPVTAPGSVAERSGDGRYPWRHEWPTYLMCFGTLLKEPGIELLFKSMNYREVWRGGRSWEGDDKRKGSVRIWKWEGDSRHI</sequence>
<evidence type="ECO:0000256" key="9">
    <source>
        <dbReference type="ARBA" id="ARBA00024708"/>
    </source>
</evidence>
<evidence type="ECO:0000256" key="5">
    <source>
        <dbReference type="ARBA" id="ARBA00022692"/>
    </source>
</evidence>
<dbReference type="Proteomes" id="UP000242287">
    <property type="component" value="Unassembled WGS sequence"/>
</dbReference>
<feature type="transmembrane region" description="Helical" evidence="10">
    <location>
        <begin position="214"/>
        <end position="236"/>
    </location>
</feature>
<evidence type="ECO:0000256" key="2">
    <source>
        <dbReference type="ARBA" id="ARBA00006065"/>
    </source>
</evidence>
<keyword evidence="6 10" id="KW-0256">Endoplasmic reticulum</keyword>
<evidence type="ECO:0000313" key="13">
    <source>
        <dbReference type="Proteomes" id="UP000242287"/>
    </source>
</evidence>
<dbReference type="PANTHER" id="PTHR22760:SF4">
    <property type="entry name" value="GPI MANNOSYLTRANSFERASE 3"/>
    <property type="match status" value="1"/>
</dbReference>
<evidence type="ECO:0000256" key="3">
    <source>
        <dbReference type="ARBA" id="ARBA00022676"/>
    </source>
</evidence>
<evidence type="ECO:0000256" key="10">
    <source>
        <dbReference type="RuleBase" id="RU363075"/>
    </source>
</evidence>
<keyword evidence="11" id="KW-0732">Signal</keyword>
<dbReference type="Pfam" id="PF03901">
    <property type="entry name" value="Glyco_transf_22"/>
    <property type="match status" value="1"/>
</dbReference>
<proteinExistence type="inferred from homology"/>
<evidence type="ECO:0000256" key="4">
    <source>
        <dbReference type="ARBA" id="ARBA00022679"/>
    </source>
</evidence>
<dbReference type="PANTHER" id="PTHR22760">
    <property type="entry name" value="GLYCOSYLTRANSFERASE"/>
    <property type="match status" value="1"/>
</dbReference>
<feature type="chain" id="PRO_5012021412" description="Mannosyltransferase" evidence="11">
    <location>
        <begin position="25"/>
        <end position="571"/>
    </location>
</feature>
<dbReference type="OrthoDB" id="416834at2759"/>
<keyword evidence="4 12" id="KW-0808">Transferase</keyword>
<dbReference type="GO" id="GO:0000026">
    <property type="term" value="F:alpha-1,2-mannosyltransferase activity"/>
    <property type="evidence" value="ECO:0007669"/>
    <property type="project" value="TreeGrafter"/>
</dbReference>
<feature type="transmembrane region" description="Helical" evidence="10">
    <location>
        <begin position="180"/>
        <end position="202"/>
    </location>
</feature>
<dbReference type="STRING" id="703135.A0A2A9P0V1"/>